<sequence length="278" mass="30446">MNRQRHDEIARFYDDVTDPYVEAWDGNLHMGYWETAAARPSIAEATDRLTGEVLDRLRTSPGDHVLDVGCGIGKPALRLAQERKVDVVGVSISEQQIEIAAASARAVPVPTQVSFRTADAMDLPFPDSSFDAVLSLEVLHHVADRARALREIARVVRPGGSVVIADFALRAPVPEEHRELVDRFAAACNLVTLTEIDEYVAEFTGAGLELVEVTDVSEHVRPSMRQHAEAMVAARDRLGPVVGAGNLDLMVELTERYAELPQFGYVILRGEGRRTAAA</sequence>
<dbReference type="SMART" id="SM00828">
    <property type="entry name" value="PKS_MT"/>
    <property type="match status" value="1"/>
</dbReference>
<evidence type="ECO:0000256" key="3">
    <source>
        <dbReference type="ARBA" id="ARBA00022691"/>
    </source>
</evidence>
<gene>
    <name evidence="5" type="primary">prlF</name>
</gene>
<dbReference type="InterPro" id="IPR029063">
    <property type="entry name" value="SAM-dependent_MTases_sf"/>
</dbReference>
<dbReference type="AlphaFoldDB" id="L7SVW0"/>
<dbReference type="EMBL" id="JX424761">
    <property type="protein sequence ID" value="AGC24260.1"/>
    <property type="molecule type" value="Genomic_DNA"/>
</dbReference>
<keyword evidence="3" id="KW-0949">S-adenosyl-L-methionine</keyword>
<proteinExistence type="predicted"/>
<evidence type="ECO:0000256" key="2">
    <source>
        <dbReference type="ARBA" id="ARBA00022679"/>
    </source>
</evidence>
<dbReference type="SUPFAM" id="SSF53335">
    <property type="entry name" value="S-adenosyl-L-methionine-dependent methyltransferases"/>
    <property type="match status" value="1"/>
</dbReference>
<keyword evidence="2" id="KW-0808">Transferase</keyword>
<name>L7SVW0_9ACTN</name>
<feature type="domain" description="Polyketide synthase-like methyltransferase" evidence="4">
    <location>
        <begin position="20"/>
        <end position="261"/>
    </location>
</feature>
<evidence type="ECO:0000313" key="5">
    <source>
        <dbReference type="EMBL" id="AGC24260.1"/>
    </source>
</evidence>
<dbReference type="CDD" id="cd02440">
    <property type="entry name" value="AdoMet_MTases"/>
    <property type="match status" value="1"/>
</dbReference>
<dbReference type="InterPro" id="IPR013216">
    <property type="entry name" value="Methyltransf_11"/>
</dbReference>
<keyword evidence="1" id="KW-0489">Methyltransferase</keyword>
<dbReference type="PANTHER" id="PTHR44068">
    <property type="entry name" value="ZGC:194242"/>
    <property type="match status" value="1"/>
</dbReference>
<organism evidence="5">
    <name type="scientific">Nonomuraea spiralis</name>
    <dbReference type="NCBI Taxonomy" id="46182"/>
    <lineage>
        <taxon>Bacteria</taxon>
        <taxon>Bacillati</taxon>
        <taxon>Actinomycetota</taxon>
        <taxon>Actinomycetes</taxon>
        <taxon>Streptosporangiales</taxon>
        <taxon>Streptosporangiaceae</taxon>
        <taxon>Nonomuraea</taxon>
    </lineage>
</organism>
<dbReference type="PANTHER" id="PTHR44068:SF11">
    <property type="entry name" value="GERANYL DIPHOSPHATE 2-C-METHYLTRANSFERASE"/>
    <property type="match status" value="1"/>
</dbReference>
<dbReference type="Pfam" id="PF08241">
    <property type="entry name" value="Methyltransf_11"/>
    <property type="match status" value="1"/>
</dbReference>
<accession>L7SVW0</accession>
<dbReference type="InterPro" id="IPR020803">
    <property type="entry name" value="MeTfrase_dom"/>
</dbReference>
<evidence type="ECO:0000259" key="4">
    <source>
        <dbReference type="SMART" id="SM00828"/>
    </source>
</evidence>
<dbReference type="InterPro" id="IPR050447">
    <property type="entry name" value="Erg6_SMT_methyltransf"/>
</dbReference>
<dbReference type="GO" id="GO:0008757">
    <property type="term" value="F:S-adenosylmethionine-dependent methyltransferase activity"/>
    <property type="evidence" value="ECO:0007669"/>
    <property type="project" value="InterPro"/>
</dbReference>
<dbReference type="Gene3D" id="3.40.50.150">
    <property type="entry name" value="Vaccinia Virus protein VP39"/>
    <property type="match status" value="1"/>
</dbReference>
<dbReference type="GO" id="GO:0032259">
    <property type="term" value="P:methylation"/>
    <property type="evidence" value="ECO:0007669"/>
    <property type="project" value="UniProtKB-KW"/>
</dbReference>
<evidence type="ECO:0000256" key="1">
    <source>
        <dbReference type="ARBA" id="ARBA00022603"/>
    </source>
</evidence>
<reference evidence="5" key="1">
    <citation type="submission" date="2012-07" db="EMBL/GenBank/DDBJ databases">
        <title>Isolation and Characterization of the Pyralomicin Biosynthetic Gene Cluster from Nonomuraea spiralis IMC A-0156.</title>
        <authorList>
            <person name="Flatt P.M."/>
            <person name="Wu X."/>
            <person name="Walters M."/>
            <person name="Perry S."/>
            <person name="Mahmud T."/>
        </authorList>
    </citation>
    <scope>NUCLEOTIDE SEQUENCE</scope>
    <source>
        <strain evidence="5">IMC A-0156</strain>
    </source>
</reference>
<protein>
    <submittedName>
        <fullName evidence="5">PrlF</fullName>
    </submittedName>
</protein>